<dbReference type="GO" id="GO:0003700">
    <property type="term" value="F:DNA-binding transcription factor activity"/>
    <property type="evidence" value="ECO:0007669"/>
    <property type="project" value="InterPro"/>
</dbReference>
<gene>
    <name evidence="2" type="ORF">C7V51_15635</name>
</gene>
<dbReference type="Proteomes" id="UP000283946">
    <property type="component" value="Chromosome"/>
</dbReference>
<dbReference type="RefSeq" id="WP_104266379.1">
    <property type="nucleotide sequence ID" value="NZ_CP028130.1"/>
</dbReference>
<reference evidence="2 3" key="1">
    <citation type="submission" date="2018-03" db="EMBL/GenBank/DDBJ databases">
        <title>Bacteriophage NCPPB3778 and a type I-E CRISPR drive the evolution of the US Biological Select Agent, Rathayibacter toxicus.</title>
        <authorList>
            <person name="Davis E.W.II."/>
            <person name="Tabima J.F."/>
            <person name="Weisberg A.J."/>
            <person name="Dantas Lopes L."/>
            <person name="Wiseman M.S."/>
            <person name="Wiseman M.S."/>
            <person name="Pupko T."/>
            <person name="Belcher M.S."/>
            <person name="Sechler A.J."/>
            <person name="Tancos M.A."/>
            <person name="Schroeder B.K."/>
            <person name="Murray T.D."/>
            <person name="Luster D.G."/>
            <person name="Schneider W.L."/>
            <person name="Rogers E."/>
            <person name="Andreote F.D."/>
            <person name="Grunwald N.J."/>
            <person name="Putnam M.L."/>
            <person name="Chang J.H."/>
        </authorList>
    </citation>
    <scope>NUCLEOTIDE SEQUENCE [LARGE SCALE GENOMIC DNA]</scope>
    <source>
        <strain evidence="2 3">NCCPB 2253</strain>
    </source>
</reference>
<dbReference type="InterPro" id="IPR036390">
    <property type="entry name" value="WH_DNA-bd_sf"/>
</dbReference>
<dbReference type="Gene3D" id="1.10.10.10">
    <property type="entry name" value="Winged helix-like DNA-binding domain superfamily/Winged helix DNA-binding domain"/>
    <property type="match status" value="1"/>
</dbReference>
<feature type="domain" description="HTH marR-type" evidence="1">
    <location>
        <begin position="20"/>
        <end position="150"/>
    </location>
</feature>
<proteinExistence type="predicted"/>
<dbReference type="Pfam" id="PF12802">
    <property type="entry name" value="MarR_2"/>
    <property type="match status" value="1"/>
</dbReference>
<sequence length="153" mass="16808">MTGPSSSLPRGADSAIASVEAELSTLFNRVRAAMRSNAERLHPELTPLGYKTLSALERCGPVHSGALAELLEMDKSALSRQITALDRLGLLARTPDPRDGRATILSVTPETARKLREVRSSSKALMHEELRRWDLIDVELFASLLHRINALDI</sequence>
<dbReference type="PANTHER" id="PTHR39515:SF2">
    <property type="entry name" value="HTH-TYPE TRANSCRIPTIONAL REGULATOR RV0880"/>
    <property type="match status" value="1"/>
</dbReference>
<organism evidence="2 3">
    <name type="scientific">Rathayibacter iranicus</name>
    <dbReference type="NCBI Taxonomy" id="59737"/>
    <lineage>
        <taxon>Bacteria</taxon>
        <taxon>Bacillati</taxon>
        <taxon>Actinomycetota</taxon>
        <taxon>Actinomycetes</taxon>
        <taxon>Micrococcales</taxon>
        <taxon>Microbacteriaceae</taxon>
        <taxon>Rathayibacter</taxon>
    </lineage>
</organism>
<protein>
    <submittedName>
        <fullName evidence="2">MarR family transcriptional regulator</fullName>
    </submittedName>
</protein>
<dbReference type="KEGG" id="ria:C7V51_15635"/>
<dbReference type="PROSITE" id="PS50995">
    <property type="entry name" value="HTH_MARR_2"/>
    <property type="match status" value="1"/>
</dbReference>
<dbReference type="SMART" id="SM00347">
    <property type="entry name" value="HTH_MARR"/>
    <property type="match status" value="1"/>
</dbReference>
<accession>A0AAD1AEK3</accession>
<dbReference type="InterPro" id="IPR036388">
    <property type="entry name" value="WH-like_DNA-bd_sf"/>
</dbReference>
<dbReference type="EMBL" id="CP028130">
    <property type="protein sequence ID" value="AZZ57141.1"/>
    <property type="molecule type" value="Genomic_DNA"/>
</dbReference>
<name>A0AAD1AEK3_9MICO</name>
<evidence type="ECO:0000313" key="2">
    <source>
        <dbReference type="EMBL" id="AZZ57141.1"/>
    </source>
</evidence>
<dbReference type="InterPro" id="IPR052526">
    <property type="entry name" value="HTH-type_Bedaq_tolerance"/>
</dbReference>
<dbReference type="PANTHER" id="PTHR39515">
    <property type="entry name" value="CONSERVED PROTEIN"/>
    <property type="match status" value="1"/>
</dbReference>
<evidence type="ECO:0000259" key="1">
    <source>
        <dbReference type="PROSITE" id="PS50995"/>
    </source>
</evidence>
<evidence type="ECO:0000313" key="3">
    <source>
        <dbReference type="Proteomes" id="UP000283946"/>
    </source>
</evidence>
<dbReference type="InterPro" id="IPR000835">
    <property type="entry name" value="HTH_MarR-typ"/>
</dbReference>
<dbReference type="AlphaFoldDB" id="A0AAD1AEK3"/>
<dbReference type="SUPFAM" id="SSF46785">
    <property type="entry name" value="Winged helix' DNA-binding domain"/>
    <property type="match status" value="1"/>
</dbReference>